<dbReference type="InterPro" id="IPR050503">
    <property type="entry name" value="cAMP-dep_PK_reg_su-like"/>
</dbReference>
<proteinExistence type="predicted"/>
<dbReference type="InterPro" id="IPR018490">
    <property type="entry name" value="cNMP-bd_dom_sf"/>
</dbReference>
<name>A0A1Y5HSN3_OLEAN</name>
<dbReference type="InterPro" id="IPR000595">
    <property type="entry name" value="cNMP-bd_dom"/>
</dbReference>
<feature type="domain" description="Cyclic nucleotide-binding" evidence="1">
    <location>
        <begin position="23"/>
        <end position="128"/>
    </location>
</feature>
<sequence>MQRVTKEEYPLDSLQRILNGVTFFKELIQNDESQFEVLMSIAQIVTAEPNETIIEKGDYSNSLYFLLRGQLSVFVEGDKGEQVLNEINAGEVFGVMSMLLIQPRSASVKAHAKPVLLAGIDFKHFSDIEDFTLFSLETKLAFYRMVANNLRWTLERNKMENPQHPLVSSLFKIPLFVGQKGGQEELEALFNQAHLLAKLVSEWNDSKA</sequence>
<dbReference type="AlphaFoldDB" id="A0A1Y5HSN3"/>
<accession>A0A1Y5HSN3</accession>
<dbReference type="GO" id="GO:0005829">
    <property type="term" value="C:cytosol"/>
    <property type="evidence" value="ECO:0007669"/>
    <property type="project" value="TreeGrafter"/>
</dbReference>
<dbReference type="GO" id="GO:0004862">
    <property type="term" value="F:cAMP-dependent protein kinase inhibitor activity"/>
    <property type="evidence" value="ECO:0007669"/>
    <property type="project" value="TreeGrafter"/>
</dbReference>
<organism evidence="2 3">
    <name type="scientific">Oleispira antarctica</name>
    <dbReference type="NCBI Taxonomy" id="188908"/>
    <lineage>
        <taxon>Bacteria</taxon>
        <taxon>Pseudomonadati</taxon>
        <taxon>Pseudomonadota</taxon>
        <taxon>Gammaproteobacteria</taxon>
        <taxon>Oceanospirillales</taxon>
        <taxon>Oceanospirillaceae</taxon>
        <taxon>Oleispira</taxon>
    </lineage>
</organism>
<dbReference type="PANTHER" id="PTHR11635">
    <property type="entry name" value="CAMP-DEPENDENT PROTEIN KINASE REGULATORY CHAIN"/>
    <property type="match status" value="1"/>
</dbReference>
<dbReference type="PROSITE" id="PS50042">
    <property type="entry name" value="CNMP_BINDING_3"/>
    <property type="match status" value="1"/>
</dbReference>
<dbReference type="Proteomes" id="UP000227088">
    <property type="component" value="Unassembled WGS sequence"/>
</dbReference>
<dbReference type="SUPFAM" id="SSF51206">
    <property type="entry name" value="cAMP-binding domain-like"/>
    <property type="match status" value="1"/>
</dbReference>
<gene>
    <name evidence="2" type="ORF">A9R00_06580</name>
</gene>
<protein>
    <recommendedName>
        <fullName evidence="1">Cyclic nucleotide-binding domain-containing protein</fullName>
    </recommendedName>
</protein>
<dbReference type="CDD" id="cd00038">
    <property type="entry name" value="CAP_ED"/>
    <property type="match status" value="1"/>
</dbReference>
<comment type="caution">
    <text evidence="2">The sequence shown here is derived from an EMBL/GenBank/DDBJ whole genome shotgun (WGS) entry which is preliminary data.</text>
</comment>
<evidence type="ECO:0000259" key="1">
    <source>
        <dbReference type="PROSITE" id="PS50042"/>
    </source>
</evidence>
<evidence type="ECO:0000313" key="2">
    <source>
        <dbReference type="EMBL" id="OUS40326.1"/>
    </source>
</evidence>
<dbReference type="PANTHER" id="PTHR11635:SF152">
    <property type="entry name" value="CAMP-DEPENDENT PROTEIN KINASE TYPE I REGULATORY SUBUNIT-RELATED"/>
    <property type="match status" value="1"/>
</dbReference>
<dbReference type="Pfam" id="PF00027">
    <property type="entry name" value="cNMP_binding"/>
    <property type="match status" value="1"/>
</dbReference>
<dbReference type="Gene3D" id="2.60.120.10">
    <property type="entry name" value="Jelly Rolls"/>
    <property type="match status" value="1"/>
</dbReference>
<reference evidence="3" key="1">
    <citation type="journal article" date="2017" name="Proc. Natl. Acad. Sci. U.S.A.">
        <title>Simulation of Deepwater Horizon oil plume reveals substrate specialization within a complex community of hydrocarbon degraders.</title>
        <authorList>
            <person name="Hu P."/>
            <person name="Dubinsky E.A."/>
            <person name="Probst A.J."/>
            <person name="Wang J."/>
            <person name="Sieber C.M.K."/>
            <person name="Tom L.M."/>
            <person name="Gardinali P."/>
            <person name="Banfield J.F."/>
            <person name="Atlas R.M."/>
            <person name="Andersen G.L."/>
        </authorList>
    </citation>
    <scope>NUCLEOTIDE SEQUENCE [LARGE SCALE GENOMIC DNA]</scope>
</reference>
<dbReference type="PRINTS" id="PR00103">
    <property type="entry name" value="CAMPKINASE"/>
</dbReference>
<dbReference type="SMART" id="SM00100">
    <property type="entry name" value="cNMP"/>
    <property type="match status" value="1"/>
</dbReference>
<evidence type="ECO:0000313" key="3">
    <source>
        <dbReference type="Proteomes" id="UP000227088"/>
    </source>
</evidence>
<dbReference type="GO" id="GO:0034236">
    <property type="term" value="F:protein kinase A catalytic subunit binding"/>
    <property type="evidence" value="ECO:0007669"/>
    <property type="project" value="TreeGrafter"/>
</dbReference>
<dbReference type="InterPro" id="IPR014710">
    <property type="entry name" value="RmlC-like_jellyroll"/>
</dbReference>
<dbReference type="GO" id="GO:0005952">
    <property type="term" value="C:cAMP-dependent protein kinase complex"/>
    <property type="evidence" value="ECO:0007669"/>
    <property type="project" value="InterPro"/>
</dbReference>
<dbReference type="EMBL" id="MABE01000368">
    <property type="protein sequence ID" value="OUS40326.1"/>
    <property type="molecule type" value="Genomic_DNA"/>
</dbReference>
<dbReference type="GO" id="GO:0030552">
    <property type="term" value="F:cAMP binding"/>
    <property type="evidence" value="ECO:0007669"/>
    <property type="project" value="TreeGrafter"/>
</dbReference>